<proteinExistence type="predicted"/>
<organism evidence="2 3">
    <name type="scientific">Kalanchoe fedtschenkoi</name>
    <name type="common">Lavender scallops</name>
    <name type="synonym">South American air plant</name>
    <dbReference type="NCBI Taxonomy" id="63787"/>
    <lineage>
        <taxon>Eukaryota</taxon>
        <taxon>Viridiplantae</taxon>
        <taxon>Streptophyta</taxon>
        <taxon>Embryophyta</taxon>
        <taxon>Tracheophyta</taxon>
        <taxon>Spermatophyta</taxon>
        <taxon>Magnoliopsida</taxon>
        <taxon>eudicotyledons</taxon>
        <taxon>Gunneridae</taxon>
        <taxon>Pentapetalae</taxon>
        <taxon>Saxifragales</taxon>
        <taxon>Crassulaceae</taxon>
        <taxon>Kalanchoe</taxon>
    </lineage>
</organism>
<keyword evidence="3" id="KW-1185">Reference proteome</keyword>
<dbReference type="Gramene" id="Kaladp0011s1101.1.v1.1">
    <property type="protein sequence ID" value="Kaladp0011s1101.1.v1.1"/>
    <property type="gene ID" value="Kaladp0011s1101.v1.1"/>
</dbReference>
<dbReference type="Proteomes" id="UP000594263">
    <property type="component" value="Unplaced"/>
</dbReference>
<dbReference type="EnsemblPlants" id="Kaladp0011s1101.1.v1.1">
    <property type="protein sequence ID" value="Kaladp0011s1101.1.v1.1"/>
    <property type="gene ID" value="Kaladp0011s1101.v1.1"/>
</dbReference>
<evidence type="ECO:0000256" key="1">
    <source>
        <dbReference type="SAM" id="MobiDB-lite"/>
    </source>
</evidence>
<dbReference type="OMA" id="AMYDARK"/>
<protein>
    <submittedName>
        <fullName evidence="2">Uncharacterized protein</fullName>
    </submittedName>
</protein>
<evidence type="ECO:0000313" key="2">
    <source>
        <dbReference type="EnsemblPlants" id="Kaladp0011s1101.1.v1.1"/>
    </source>
</evidence>
<feature type="region of interest" description="Disordered" evidence="1">
    <location>
        <begin position="41"/>
        <end position="62"/>
    </location>
</feature>
<sequence length="62" mass="6975">MPWNTPTVRGMIEQVNRLVAIETEAMFMARKKKLAEHRAVRPPLVMSHSPPTSTPAQPHTVT</sequence>
<evidence type="ECO:0000313" key="3">
    <source>
        <dbReference type="Proteomes" id="UP000594263"/>
    </source>
</evidence>
<reference evidence="2" key="1">
    <citation type="submission" date="2021-01" db="UniProtKB">
        <authorList>
            <consortium name="EnsemblPlants"/>
        </authorList>
    </citation>
    <scope>IDENTIFICATION</scope>
</reference>
<feature type="compositionally biased region" description="Polar residues" evidence="1">
    <location>
        <begin position="49"/>
        <end position="62"/>
    </location>
</feature>
<accession>A0A7N0RJW6</accession>
<dbReference type="AlphaFoldDB" id="A0A7N0RJW6"/>
<name>A0A7N0RJW6_KALFE</name>